<dbReference type="SMART" id="SM01057">
    <property type="entry name" value="Carb_anhydrase"/>
    <property type="match status" value="1"/>
</dbReference>
<dbReference type="Pfam" id="PF00194">
    <property type="entry name" value="Carb_anhydrase"/>
    <property type="match status" value="1"/>
</dbReference>
<keyword evidence="10" id="KW-1185">Reference proteome</keyword>
<organism evidence="9 10">
    <name type="scientific">Aurantiacibacter sediminis</name>
    <dbReference type="NCBI Taxonomy" id="2793064"/>
    <lineage>
        <taxon>Bacteria</taxon>
        <taxon>Pseudomonadati</taxon>
        <taxon>Pseudomonadota</taxon>
        <taxon>Alphaproteobacteria</taxon>
        <taxon>Sphingomonadales</taxon>
        <taxon>Erythrobacteraceae</taxon>
        <taxon>Aurantiacibacter</taxon>
    </lineage>
</organism>
<evidence type="ECO:0000256" key="5">
    <source>
        <dbReference type="ARBA" id="ARBA00023239"/>
    </source>
</evidence>
<evidence type="ECO:0000313" key="10">
    <source>
        <dbReference type="Proteomes" id="UP000602442"/>
    </source>
</evidence>
<keyword evidence="5" id="KW-0456">Lyase</keyword>
<keyword evidence="4" id="KW-0862">Zinc</keyword>
<name>A0ABS0N3F7_9SPHN</name>
<evidence type="ECO:0000256" key="2">
    <source>
        <dbReference type="ARBA" id="ARBA00012925"/>
    </source>
</evidence>
<dbReference type="Proteomes" id="UP000602442">
    <property type="component" value="Unassembled WGS sequence"/>
</dbReference>
<evidence type="ECO:0000256" key="3">
    <source>
        <dbReference type="ARBA" id="ARBA00022723"/>
    </source>
</evidence>
<feature type="signal peptide" evidence="7">
    <location>
        <begin position="1"/>
        <end position="19"/>
    </location>
</feature>
<proteinExistence type="inferred from homology"/>
<evidence type="ECO:0000256" key="1">
    <source>
        <dbReference type="ARBA" id="ARBA00010718"/>
    </source>
</evidence>
<dbReference type="Gene3D" id="3.10.200.10">
    <property type="entry name" value="Alpha carbonic anhydrase"/>
    <property type="match status" value="1"/>
</dbReference>
<keyword evidence="7" id="KW-0732">Signal</keyword>
<comment type="catalytic activity">
    <reaction evidence="6">
        <text>hydrogencarbonate + H(+) = CO2 + H2O</text>
        <dbReference type="Rhea" id="RHEA:10748"/>
        <dbReference type="ChEBI" id="CHEBI:15377"/>
        <dbReference type="ChEBI" id="CHEBI:15378"/>
        <dbReference type="ChEBI" id="CHEBI:16526"/>
        <dbReference type="ChEBI" id="CHEBI:17544"/>
        <dbReference type="EC" id="4.2.1.1"/>
    </reaction>
</comment>
<protein>
    <recommendedName>
        <fullName evidence="2">carbonic anhydrase</fullName>
        <ecNumber evidence="2">4.2.1.1</ecNumber>
    </recommendedName>
</protein>
<feature type="chain" id="PRO_5047446455" description="carbonic anhydrase" evidence="7">
    <location>
        <begin position="20"/>
        <end position="243"/>
    </location>
</feature>
<comment type="similarity">
    <text evidence="1">Belongs to the alpha-carbonic anhydrase family.</text>
</comment>
<dbReference type="InterPro" id="IPR023561">
    <property type="entry name" value="Carbonic_anhydrase_a-class"/>
</dbReference>
<dbReference type="RefSeq" id="WP_197921192.1">
    <property type="nucleotide sequence ID" value="NZ_CAWPTA010000007.1"/>
</dbReference>
<dbReference type="EMBL" id="JAEANY010000002">
    <property type="protein sequence ID" value="MBH5322500.1"/>
    <property type="molecule type" value="Genomic_DNA"/>
</dbReference>
<dbReference type="InterPro" id="IPR036398">
    <property type="entry name" value="CA_dom_sf"/>
</dbReference>
<keyword evidence="3" id="KW-0479">Metal-binding</keyword>
<dbReference type="EC" id="4.2.1.1" evidence="2"/>
<dbReference type="PROSITE" id="PS51144">
    <property type="entry name" value="ALPHA_CA_2"/>
    <property type="match status" value="1"/>
</dbReference>
<dbReference type="InterPro" id="IPR001148">
    <property type="entry name" value="CA_dom"/>
</dbReference>
<sequence length="243" mass="25955">MKLLAYTAVAALMATPAMAQEKDWNFGDGVTDERWSLISNDYALCDAGLNQSPIDLGTPNARGDVALSTNFGSTTGTMALGEEKVQVDFPMGMGMTSGGTEFNLIQVHFHTPAEHAMDGERHPLVAHFVHATEDGRLGVLGVMFEEGDANPALSAIMPHLGDNDVHNGMDVSFDVNDMVPDDLGVFRYMGSLTTPPCSEGVNWHVAEQTMTASAEQIEAMYASLGPSARSVQPQGNRLVVAPE</sequence>
<dbReference type="PANTHER" id="PTHR18952:SF265">
    <property type="entry name" value="CARBONIC ANHYDRASE"/>
    <property type="match status" value="1"/>
</dbReference>
<evidence type="ECO:0000259" key="8">
    <source>
        <dbReference type="PROSITE" id="PS51144"/>
    </source>
</evidence>
<evidence type="ECO:0000256" key="6">
    <source>
        <dbReference type="ARBA" id="ARBA00048348"/>
    </source>
</evidence>
<accession>A0ABS0N3F7</accession>
<dbReference type="PANTHER" id="PTHR18952">
    <property type="entry name" value="CARBONIC ANHYDRASE"/>
    <property type="match status" value="1"/>
</dbReference>
<feature type="domain" description="Alpha-carbonic anhydrase" evidence="8">
    <location>
        <begin position="22"/>
        <end position="243"/>
    </location>
</feature>
<evidence type="ECO:0000256" key="7">
    <source>
        <dbReference type="SAM" id="SignalP"/>
    </source>
</evidence>
<evidence type="ECO:0000313" key="9">
    <source>
        <dbReference type="EMBL" id="MBH5322500.1"/>
    </source>
</evidence>
<gene>
    <name evidence="9" type="ORF">I5L03_07870</name>
</gene>
<comment type="caution">
    <text evidence="9">The sequence shown here is derived from an EMBL/GenBank/DDBJ whole genome shotgun (WGS) entry which is preliminary data.</text>
</comment>
<dbReference type="CDD" id="cd03124">
    <property type="entry name" value="alpha_CA_prokaryotic_like"/>
    <property type="match status" value="1"/>
</dbReference>
<dbReference type="InterPro" id="IPR041891">
    <property type="entry name" value="Alpha_CA_prokaryot-like"/>
</dbReference>
<evidence type="ECO:0000256" key="4">
    <source>
        <dbReference type="ARBA" id="ARBA00022833"/>
    </source>
</evidence>
<dbReference type="SUPFAM" id="SSF51069">
    <property type="entry name" value="Carbonic anhydrase"/>
    <property type="match status" value="1"/>
</dbReference>
<reference evidence="9 10" key="1">
    <citation type="submission" date="2020-11" db="EMBL/GenBank/DDBJ databases">
        <title>Erythrobacter sediminis sp. nov., a marine bacterium from a tidal flat of Garorim Bay.</title>
        <authorList>
            <person name="Kim D."/>
            <person name="Yoo Y."/>
            <person name="Kim J.-J."/>
        </authorList>
    </citation>
    <scope>NUCLEOTIDE SEQUENCE [LARGE SCALE GENOMIC DNA]</scope>
    <source>
        <strain evidence="9 10">JGD-13</strain>
    </source>
</reference>